<accession>A0A1X7AMQ1</accession>
<evidence type="ECO:0000313" key="2">
    <source>
        <dbReference type="Proteomes" id="UP000196573"/>
    </source>
</evidence>
<name>A0A1X7AMQ1_9GAMM</name>
<dbReference type="RefSeq" id="WP_087111637.1">
    <property type="nucleotide sequence ID" value="NZ_CBCSCN010000007.1"/>
</dbReference>
<dbReference type="OrthoDB" id="9860036at2"/>
<gene>
    <name evidence="1" type="ORF">EHSB41UT_03187</name>
</gene>
<organism evidence="1 2">
    <name type="scientific">Parendozoicomonas haliclonae</name>
    <dbReference type="NCBI Taxonomy" id="1960125"/>
    <lineage>
        <taxon>Bacteria</taxon>
        <taxon>Pseudomonadati</taxon>
        <taxon>Pseudomonadota</taxon>
        <taxon>Gammaproteobacteria</taxon>
        <taxon>Oceanospirillales</taxon>
        <taxon>Endozoicomonadaceae</taxon>
        <taxon>Parendozoicomonas</taxon>
    </lineage>
</organism>
<evidence type="ECO:0000313" key="1">
    <source>
        <dbReference type="EMBL" id="SMA49324.1"/>
    </source>
</evidence>
<dbReference type="EMBL" id="FWPT01000007">
    <property type="protein sequence ID" value="SMA49324.1"/>
    <property type="molecule type" value="Genomic_DNA"/>
</dbReference>
<proteinExistence type="predicted"/>
<dbReference type="Proteomes" id="UP000196573">
    <property type="component" value="Unassembled WGS sequence"/>
</dbReference>
<reference evidence="1 2" key="1">
    <citation type="submission" date="2017-03" db="EMBL/GenBank/DDBJ databases">
        <authorList>
            <person name="Afonso C.L."/>
            <person name="Miller P.J."/>
            <person name="Scott M.A."/>
            <person name="Spackman E."/>
            <person name="Goraichik I."/>
            <person name="Dimitrov K.M."/>
            <person name="Suarez D.L."/>
            <person name="Swayne D.E."/>
        </authorList>
    </citation>
    <scope>NUCLEOTIDE SEQUENCE [LARGE SCALE GENOMIC DNA]</scope>
    <source>
        <strain evidence="1">SB41UT1</strain>
    </source>
</reference>
<sequence>MNPARPSSHGAHSSRFDGFYFDGRYFEAAWDANTVSWFCHEGCGTRLEIPMARLWSQKLGKIPLSCPACNSAWQLEISSLSPPLSAEIIETDPSASPNNLFPH</sequence>
<keyword evidence="2" id="KW-1185">Reference proteome</keyword>
<dbReference type="AlphaFoldDB" id="A0A1X7AMQ1"/>
<protein>
    <submittedName>
        <fullName evidence="1">Uncharacterized protein</fullName>
    </submittedName>
</protein>